<accession>A0AA41Z9P4</accession>
<comment type="caution">
    <text evidence="2">The sequence shown here is derived from an EMBL/GenBank/DDBJ whole genome shotgun (WGS) entry which is preliminary data.</text>
</comment>
<dbReference type="RefSeq" id="WP_265269469.1">
    <property type="nucleotide sequence ID" value="NZ_JANFAV010000010.1"/>
</dbReference>
<evidence type="ECO:0000313" key="3">
    <source>
        <dbReference type="Proteomes" id="UP001165565"/>
    </source>
</evidence>
<name>A0AA41Z9P4_9SPHN</name>
<protein>
    <submittedName>
        <fullName evidence="2">Uncharacterized protein</fullName>
    </submittedName>
</protein>
<reference evidence="2" key="1">
    <citation type="submission" date="2022-06" db="EMBL/GenBank/DDBJ databases">
        <title>Sphingomonas sp. nov. isolated from rhizosphere soil of tomato.</title>
        <authorList>
            <person name="Dong H."/>
            <person name="Gao R."/>
        </authorList>
    </citation>
    <scope>NUCLEOTIDE SEQUENCE</scope>
    <source>
        <strain evidence="2">MMSM24</strain>
    </source>
</reference>
<dbReference type="EMBL" id="JANFAV010000010">
    <property type="protein sequence ID" value="MCW6536050.1"/>
    <property type="molecule type" value="Genomic_DNA"/>
</dbReference>
<evidence type="ECO:0000313" key="2">
    <source>
        <dbReference type="EMBL" id="MCW6536050.1"/>
    </source>
</evidence>
<sequence>MNRSSSDRPMCTSPRIERSPPRIAKRDASCGARATFPPLPAGVARTVSVAGGTTSTPSHSILATLIVLENRRPSAAARPHRALLSHLERSLLIIAALVPPAPLAAQSIDERARAAAAAARAKSSDSDKLLQNYVRPGLAGQPISTVDLSRTFTPSLACQKTATLFELLVQPAASGDLAMVRISRDTNLDGKFDATATLPVPVSGICANGIISCDPGTWNNCHSYRWSVDGSVALGLETAVMTDLAGCYCINNSCGSGLALANLPAVLKDLGGGVVAALTTADPRYGIAEARIDGPVISYVGAQSTACTASPSVGQTAYRANPAAIAGDAASAASSSSVFQMLSASPAATSRAEEMHNCTVRRQITLSGATPRDVIVRTSGGYGDYVSPGGDRITFQMGSPVNNSLTGGSCSLFDFRMGLSVIDPDRLTDIRLTRYEMDDWTQVYVDGQLVYADPSSWRSPGVPSASCDRKTNWQAAPNLDLKPWMTRGDHEIRIALAVGGNGELDAQIDATIDTSCRASEKVVDGCASYAGNAACRLTDEHVDGVATIVNGVRTGFTPQPQTRVVTGGACSLTLARDFFEKDRRYRCRVESSMPDPDTSRGAWIIDHSTETMLADRTRAADGTYSTTTRNFALPDRGSVSACEPVCKTRRPRTNNAAALDGVTGGKQNTPVGWDMIYHACQDSNVCPVGDGEELVQGCGCTDDFPEAMVMMQTVRLGGTDLVCTNGAR</sequence>
<feature type="region of interest" description="Disordered" evidence="1">
    <location>
        <begin position="1"/>
        <end position="28"/>
    </location>
</feature>
<dbReference type="Proteomes" id="UP001165565">
    <property type="component" value="Unassembled WGS sequence"/>
</dbReference>
<gene>
    <name evidence="2" type="ORF">NEE01_14810</name>
</gene>
<evidence type="ECO:0000256" key="1">
    <source>
        <dbReference type="SAM" id="MobiDB-lite"/>
    </source>
</evidence>
<organism evidence="2 3">
    <name type="scientific">Sphingomonas lycopersici</name>
    <dbReference type="NCBI Taxonomy" id="2951807"/>
    <lineage>
        <taxon>Bacteria</taxon>
        <taxon>Pseudomonadati</taxon>
        <taxon>Pseudomonadota</taxon>
        <taxon>Alphaproteobacteria</taxon>
        <taxon>Sphingomonadales</taxon>
        <taxon>Sphingomonadaceae</taxon>
        <taxon>Sphingomonas</taxon>
    </lineage>
</organism>
<dbReference type="AlphaFoldDB" id="A0AA41Z9P4"/>
<proteinExistence type="predicted"/>
<feature type="compositionally biased region" description="Basic and acidic residues" evidence="1">
    <location>
        <begin position="15"/>
        <end position="28"/>
    </location>
</feature>
<keyword evidence="3" id="KW-1185">Reference proteome</keyword>